<keyword evidence="2" id="KW-1185">Reference proteome</keyword>
<evidence type="ECO:0000313" key="2">
    <source>
        <dbReference type="Proteomes" id="UP000289555"/>
    </source>
</evidence>
<evidence type="ECO:0000313" key="1">
    <source>
        <dbReference type="EMBL" id="BBI49658.1"/>
    </source>
</evidence>
<name>A0ABM7GG32_9GAMM</name>
<dbReference type="EMBL" id="AP019416">
    <property type="protein sequence ID" value="BBI49658.1"/>
    <property type="molecule type" value="Genomic_DNA"/>
</dbReference>
<dbReference type="Proteomes" id="UP000289555">
    <property type="component" value="Chromosome"/>
</dbReference>
<protein>
    <submittedName>
        <fullName evidence="1">Uncharacterized protein</fullName>
    </submittedName>
</protein>
<gene>
    <name evidence="1" type="ORF">HORIV_20790</name>
</gene>
<proteinExistence type="predicted"/>
<sequence length="84" mass="9522">MRLRSWSRRLMTPAWGAFGRQLPHPDASPIAAHARYFNYPDESRVVATADIPRLGIKTAFLSNSFAAYRREALSARAGFPKVRF</sequence>
<accession>A0ABM7GG32</accession>
<organism evidence="1 2">
    <name type="scientific">Vreelandella olivaria</name>
    <dbReference type="NCBI Taxonomy" id="390919"/>
    <lineage>
        <taxon>Bacteria</taxon>
        <taxon>Pseudomonadati</taxon>
        <taxon>Pseudomonadota</taxon>
        <taxon>Gammaproteobacteria</taxon>
        <taxon>Oceanospirillales</taxon>
        <taxon>Halomonadaceae</taxon>
        <taxon>Vreelandella</taxon>
    </lineage>
</organism>
<reference evidence="2" key="1">
    <citation type="journal article" date="2019" name="Microbiol. Resour. Announc.">
        <title>Complete Genome Sequence of Halomonas olivaria, a Moderately Halophilic Bacterium Isolated from Olive Processing Effluents, Obtained by Nanopore Sequencing.</title>
        <authorList>
            <person name="Nagata S."/>
            <person name="Ii K.M."/>
            <person name="Tsukimi T."/>
            <person name="Miura M.C."/>
            <person name="Galipon J."/>
            <person name="Arakawa K."/>
        </authorList>
    </citation>
    <scope>NUCLEOTIDE SEQUENCE [LARGE SCALE GENOMIC DNA]</scope>
    <source>
        <strain evidence="2">TYRC17</strain>
    </source>
</reference>